<proteinExistence type="predicted"/>
<evidence type="ECO:0000256" key="1">
    <source>
        <dbReference type="SAM" id="MobiDB-lite"/>
    </source>
</evidence>
<accession>A0A0F9XVB0</accession>
<comment type="caution">
    <text evidence="2">The sequence shown here is derived from an EMBL/GenBank/DDBJ whole genome shotgun (WGS) entry which is preliminary data.</text>
</comment>
<evidence type="ECO:0000313" key="2">
    <source>
        <dbReference type="EMBL" id="KKN96268.1"/>
    </source>
</evidence>
<organism evidence="2">
    <name type="scientific">marine sediment metagenome</name>
    <dbReference type="NCBI Taxonomy" id="412755"/>
    <lineage>
        <taxon>unclassified sequences</taxon>
        <taxon>metagenomes</taxon>
        <taxon>ecological metagenomes</taxon>
    </lineage>
</organism>
<feature type="region of interest" description="Disordered" evidence="1">
    <location>
        <begin position="64"/>
        <end position="83"/>
    </location>
</feature>
<gene>
    <name evidence="2" type="ORF">LCGC14_0168610</name>
</gene>
<evidence type="ECO:0008006" key="3">
    <source>
        <dbReference type="Google" id="ProtNLM"/>
    </source>
</evidence>
<protein>
    <recommendedName>
        <fullName evidence="3">Ribbon-helix-helix protein CopG domain-containing protein</fullName>
    </recommendedName>
</protein>
<dbReference type="AlphaFoldDB" id="A0A0F9XVB0"/>
<dbReference type="Pfam" id="PF07704">
    <property type="entry name" value="PSK_trans_fac"/>
    <property type="match status" value="1"/>
</dbReference>
<reference evidence="2" key="1">
    <citation type="journal article" date="2015" name="Nature">
        <title>Complex archaea that bridge the gap between prokaryotes and eukaryotes.</title>
        <authorList>
            <person name="Spang A."/>
            <person name="Saw J.H."/>
            <person name="Jorgensen S.L."/>
            <person name="Zaremba-Niedzwiedzka K."/>
            <person name="Martijn J."/>
            <person name="Lind A.E."/>
            <person name="van Eijk R."/>
            <person name="Schleper C."/>
            <person name="Guy L."/>
            <person name="Ettema T.J."/>
        </authorList>
    </citation>
    <scope>NUCLEOTIDE SEQUENCE</scope>
</reference>
<name>A0A0F9XVB0_9ZZZZ</name>
<dbReference type="EMBL" id="LAZR01000065">
    <property type="protein sequence ID" value="KKN96268.1"/>
    <property type="molecule type" value="Genomic_DNA"/>
</dbReference>
<dbReference type="InterPro" id="IPR011660">
    <property type="entry name" value="VapB-like"/>
</dbReference>
<sequence>MPLYVKDREVGELADRLAAIKGVSKTEAVRVALENEIGRSAVERPASPRVEEIMRFVRELREKAGPGGTSADKAWIDSLYEDD</sequence>